<keyword evidence="2" id="KW-1185">Reference proteome</keyword>
<sequence>MLNRHLKTPLHGGNRTVKYSESLHQIRVFCFTACFPVLRKAGCKAENPDLVQK</sequence>
<dbReference type="KEGG" id="hsw:Hsw_0643"/>
<gene>
    <name evidence="1" type="ORF">Hsw_0643</name>
</gene>
<dbReference type="AlphaFoldDB" id="W8EUM5"/>
<evidence type="ECO:0000313" key="2">
    <source>
        <dbReference type="Proteomes" id="UP000019423"/>
    </source>
</evidence>
<organism evidence="1 2">
    <name type="scientific">Hymenobacter swuensis DY53</name>
    <dbReference type="NCBI Taxonomy" id="1227739"/>
    <lineage>
        <taxon>Bacteria</taxon>
        <taxon>Pseudomonadati</taxon>
        <taxon>Bacteroidota</taxon>
        <taxon>Cytophagia</taxon>
        <taxon>Cytophagales</taxon>
        <taxon>Hymenobacteraceae</taxon>
        <taxon>Hymenobacter</taxon>
    </lineage>
</organism>
<protein>
    <submittedName>
        <fullName evidence="1">Uncharacterized protein</fullName>
    </submittedName>
</protein>
<dbReference type="PATRIC" id="fig|1227739.3.peg.900"/>
<name>W8EUM5_9BACT</name>
<dbReference type="HOGENOM" id="CLU_3062353_0_0_10"/>
<evidence type="ECO:0000313" key="1">
    <source>
        <dbReference type="EMBL" id="AHJ96238.1"/>
    </source>
</evidence>
<dbReference type="EMBL" id="CP007145">
    <property type="protein sequence ID" value="AHJ96238.1"/>
    <property type="molecule type" value="Genomic_DNA"/>
</dbReference>
<proteinExistence type="predicted"/>
<accession>W8EUM5</accession>
<reference evidence="1 2" key="1">
    <citation type="submission" date="2014-01" db="EMBL/GenBank/DDBJ databases">
        <title>Complete genome sequence of ionizing-radiation resistance bacterium Hymenobacter swuensis DY53.</title>
        <authorList>
            <person name="Jung J.-H."/>
            <person name="Jeong S.-W."/>
            <person name="Joe M.-H."/>
            <person name="Cho y.-j."/>
            <person name="Kim M.-K."/>
            <person name="Lim S.-Y."/>
        </authorList>
    </citation>
    <scope>NUCLEOTIDE SEQUENCE [LARGE SCALE GENOMIC DNA]</scope>
    <source>
        <strain evidence="1 2">DY53</strain>
    </source>
</reference>
<dbReference type="Proteomes" id="UP000019423">
    <property type="component" value="Chromosome"/>
</dbReference>